<evidence type="ECO:0000259" key="9">
    <source>
        <dbReference type="Pfam" id="PF01728"/>
    </source>
</evidence>
<dbReference type="Pfam" id="PF11861">
    <property type="entry name" value="DUF3381"/>
    <property type="match status" value="1"/>
</dbReference>
<keyword evidence="1 7" id="KW-0690">Ribosome biogenesis</keyword>
<feature type="compositionally biased region" description="Basic residues" evidence="8">
    <location>
        <begin position="993"/>
        <end position="1026"/>
    </location>
</feature>
<accession>A0ABY1UTM0</accession>
<evidence type="ECO:0000256" key="5">
    <source>
        <dbReference type="ARBA" id="ARBA00022691"/>
    </source>
</evidence>
<evidence type="ECO:0000256" key="7">
    <source>
        <dbReference type="HAMAP-Rule" id="MF_03163"/>
    </source>
</evidence>
<evidence type="ECO:0000256" key="2">
    <source>
        <dbReference type="ARBA" id="ARBA00022552"/>
    </source>
</evidence>
<feature type="binding site" evidence="7">
    <location>
        <position position="118"/>
    </location>
    <ligand>
        <name>S-adenosyl-L-methionine</name>
        <dbReference type="ChEBI" id="CHEBI:59789"/>
    </ligand>
</feature>
<dbReference type="SUPFAM" id="SSF53335">
    <property type="entry name" value="S-adenosyl-L-methionine-dependent methyltransferases"/>
    <property type="match status" value="1"/>
</dbReference>
<keyword evidence="13" id="KW-1185">Reference proteome</keyword>
<evidence type="ECO:0000259" key="10">
    <source>
        <dbReference type="Pfam" id="PF07780"/>
    </source>
</evidence>
<feature type="region of interest" description="Disordered" evidence="8">
    <location>
        <begin position="559"/>
        <end position="579"/>
    </location>
</feature>
<feature type="coiled-coil region" evidence="7">
    <location>
        <begin position="904"/>
        <end position="934"/>
    </location>
</feature>
<comment type="subcellular location">
    <subcellularLocation>
        <location evidence="7">Nucleus</location>
        <location evidence="7">Nucleolus</location>
    </subcellularLocation>
</comment>
<dbReference type="EC" id="2.1.1.-" evidence="7"/>
<dbReference type="Proteomes" id="UP000831156">
    <property type="component" value="Chromosome 13"/>
</dbReference>
<feature type="compositionally biased region" description="Basic residues" evidence="8">
    <location>
        <begin position="971"/>
        <end position="983"/>
    </location>
</feature>
<feature type="compositionally biased region" description="Acidic residues" evidence="8">
    <location>
        <begin position="613"/>
        <end position="640"/>
    </location>
</feature>
<feature type="region of interest" description="Disordered" evidence="8">
    <location>
        <begin position="967"/>
        <end position="1026"/>
    </location>
</feature>
<sequence>MGKKKKVGKERIDKYYKLAKTAGYRARSAFKLIQIAQRFNIFKNANILIDLCAAPGGWLQVAYKNMSKQSTIIGVDLVPIRKIDDNVITIKSDITTSDCIKKIKNIIKMDKADVILNDGAPNVGTTYSYDSFNQNVLVLNSIKIAYIFLKKKGIFITKVFRNEEYISLIWVLEKLFGDVKHMKPRSSREISSEIYLVGLNFLGKKVDKKLFDYTYIFSEQFKKDSNKVSILEIPQESYLDNNENDFSDDESNDDKKAGEKIDKKKKKGLSTILKEKKKKNRQGYDIGDDYRATDICTFIKSDNYVDLLIKNNKFTFDKNYKNSTDPMIKTIYECIHNNECTTKEIFLLCNDLKVLGKSDLYHLIKWRYKIKKSVQNETAKKKKNLDSDNHDEEQTMQEFSDMKDSSQIDDMNTIVDKNLSENELDNTSDEATEKDEKDQVDEIDEFSAYIEKKNKKEQKKKEKKLKKELEKKKKSNKGHQLDYDENEIHFNKDILKLLNKQKFEDHLKILNNTQKDDLEMENYEDTSSETENVEHILQLKNSNLDKLEYLVDLDYEKQKMKEKKLNEEKSNEKLTRRKRAMDFKNEELMKIQRMMELKNEQLLMEKKLKEYLSDDDDDEDEEDDEDDDEDDDNYDYDYDNEEKKKQQKDKRGDDQYDNKNLNNDNDVDSLETAQDIFKENKHIKSMVDKIIRLRRSVKNEEEKSNVKHFFDQNIFSNIFSQLDEDDMDAEYESVIRNQKNVRKKDDSDNDSSISNDDNESIKEMDENNLPKIPLPDKLAKKEKKKKLKEKYGNNEVKMKNSSFSIVKTDENAQNLNNYFSNLVKDEDELAFIKCIGEKLIHKKSRMDLIDDSFNRYSYMEDEANLPDWFLEEEKKYRRPVIPIDKKILDQYKGKINKITKMPIKKVIEAKMRNKKREITKMKKLEAKIGKIEKNEDDPFLKQKAITNLLKKNKSDKKRDKSYVVCTGKGSKMTKKKKNKKGKTMVKYVDKRLKKDKKAKKRIEKKRNNKSRNKYSKSKPFKFRKKF</sequence>
<evidence type="ECO:0000256" key="8">
    <source>
        <dbReference type="SAM" id="MobiDB-lite"/>
    </source>
</evidence>
<dbReference type="PANTHER" id="PTHR10920:SF13">
    <property type="entry name" value="PRE-RRNA 2'-O-RIBOSE RNA METHYLTRANSFERASE FTSJ3"/>
    <property type="match status" value="1"/>
</dbReference>
<evidence type="ECO:0000259" key="11">
    <source>
        <dbReference type="Pfam" id="PF11861"/>
    </source>
</evidence>
<reference evidence="12" key="1">
    <citation type="submission" date="2016-09" db="EMBL/GenBank/DDBJ databases">
        <authorList>
            <consortium name="Pathogen Informatics"/>
            <person name="Sun Q."/>
            <person name="Inoue M."/>
        </authorList>
    </citation>
    <scope>NUCLEOTIDE SEQUENCE</scope>
</reference>
<keyword evidence="4 7" id="KW-0808">Transferase</keyword>
<feature type="region of interest" description="Disordered" evidence="8">
    <location>
        <begin position="378"/>
        <end position="439"/>
    </location>
</feature>
<gene>
    <name evidence="12" type="ORF">PGABG01_1352300</name>
</gene>
<feature type="active site" description="Proton acceptor" evidence="7">
    <location>
        <position position="158"/>
    </location>
</feature>
<feature type="region of interest" description="Disordered" evidence="8">
    <location>
        <begin position="457"/>
        <end position="480"/>
    </location>
</feature>
<feature type="region of interest" description="Disordered" evidence="8">
    <location>
        <begin position="740"/>
        <end position="787"/>
    </location>
</feature>
<dbReference type="InterPro" id="IPR012920">
    <property type="entry name" value="rRNA_MeTfrase_SPB1-like_C"/>
</dbReference>
<evidence type="ECO:0000313" key="13">
    <source>
        <dbReference type="Proteomes" id="UP000831156"/>
    </source>
</evidence>
<dbReference type="Pfam" id="PF07780">
    <property type="entry name" value="Spb1_C"/>
    <property type="match status" value="1"/>
</dbReference>
<feature type="compositionally biased region" description="Basic and acidic residues" evidence="8">
    <location>
        <begin position="641"/>
        <end position="657"/>
    </location>
</feature>
<dbReference type="GO" id="GO:0008168">
    <property type="term" value="F:methyltransferase activity"/>
    <property type="evidence" value="ECO:0007669"/>
    <property type="project" value="UniProtKB-KW"/>
</dbReference>
<comment type="function">
    <text evidence="7">Probable methyltransferase involved in the maturation of rRNA and in the biogenesis of ribosomal subunits.</text>
</comment>
<dbReference type="HAMAP" id="MF_01547">
    <property type="entry name" value="RNA_methyltr_E"/>
    <property type="match status" value="1"/>
</dbReference>
<dbReference type="InterPro" id="IPR050082">
    <property type="entry name" value="RNA_methyltr_RlmE"/>
</dbReference>
<feature type="binding site" evidence="7">
    <location>
        <position position="58"/>
    </location>
    <ligand>
        <name>S-adenosyl-L-methionine</name>
        <dbReference type="ChEBI" id="CHEBI:59789"/>
    </ligand>
</feature>
<evidence type="ECO:0000256" key="3">
    <source>
        <dbReference type="ARBA" id="ARBA00022603"/>
    </source>
</evidence>
<evidence type="ECO:0000313" key="12">
    <source>
        <dbReference type="EMBL" id="SOV18069.1"/>
    </source>
</evidence>
<keyword evidence="7" id="KW-0175">Coiled coil</keyword>
<dbReference type="HAMAP" id="MF_03163">
    <property type="entry name" value="RNA_methyltr_E_SPB1"/>
    <property type="match status" value="1"/>
</dbReference>
<feature type="domain" description="DUF3381" evidence="11">
    <location>
        <begin position="274"/>
        <end position="471"/>
    </location>
</feature>
<keyword evidence="2 7" id="KW-0698">rRNA processing</keyword>
<feature type="binding site" evidence="7">
    <location>
        <position position="76"/>
    </location>
    <ligand>
        <name>S-adenosyl-L-methionine</name>
        <dbReference type="ChEBI" id="CHEBI:59789"/>
    </ligand>
</feature>
<dbReference type="InterPro" id="IPR015507">
    <property type="entry name" value="rRNA-MeTfrase_E"/>
</dbReference>
<dbReference type="EMBL" id="LT969436">
    <property type="protein sequence ID" value="SOV18069.1"/>
    <property type="molecule type" value="Genomic_DNA"/>
</dbReference>
<dbReference type="InterPro" id="IPR029063">
    <property type="entry name" value="SAM-dependent_MTases_sf"/>
</dbReference>
<dbReference type="InterPro" id="IPR024576">
    <property type="entry name" value="rRNA_MeTfrase_Spb1_DUF3381"/>
</dbReference>
<organism evidence="12 13">
    <name type="scientific">Plasmodium gaboni</name>
    <dbReference type="NCBI Taxonomy" id="647221"/>
    <lineage>
        <taxon>Eukaryota</taxon>
        <taxon>Sar</taxon>
        <taxon>Alveolata</taxon>
        <taxon>Apicomplexa</taxon>
        <taxon>Aconoidasida</taxon>
        <taxon>Haemosporida</taxon>
        <taxon>Plasmodiidae</taxon>
        <taxon>Plasmodium</taxon>
        <taxon>Plasmodium (Laverania)</taxon>
    </lineage>
</organism>
<proteinExistence type="inferred from homology"/>
<feature type="region of interest" description="Disordered" evidence="8">
    <location>
        <begin position="241"/>
        <end position="260"/>
    </location>
</feature>
<comment type="catalytic activity">
    <reaction evidence="7">
        <text>a ribonucleotide in rRNA + S-adenosyl-L-methionine = a 2'-O-methylribonucleotide in rRNA + S-adenosyl-L-homocysteine + H(+)</text>
        <dbReference type="Rhea" id="RHEA:48628"/>
        <dbReference type="Rhea" id="RHEA-COMP:12164"/>
        <dbReference type="Rhea" id="RHEA-COMP:12165"/>
        <dbReference type="ChEBI" id="CHEBI:15378"/>
        <dbReference type="ChEBI" id="CHEBI:57856"/>
        <dbReference type="ChEBI" id="CHEBI:59789"/>
        <dbReference type="ChEBI" id="CHEBI:90675"/>
        <dbReference type="ChEBI" id="CHEBI:90676"/>
    </reaction>
</comment>
<dbReference type="Pfam" id="PF01728">
    <property type="entry name" value="FtsJ"/>
    <property type="match status" value="1"/>
</dbReference>
<feature type="domain" description="Ribosomal RNA methyltransferase FtsJ" evidence="9">
    <location>
        <begin position="24"/>
        <end position="201"/>
    </location>
</feature>
<feature type="domain" description="Ribosomal RNA methyltransferase SPB1-like C-terminal" evidence="10">
    <location>
        <begin position="829"/>
        <end position="1004"/>
    </location>
</feature>
<keyword evidence="6 7" id="KW-0539">Nucleus</keyword>
<name>A0ABY1UTM0_9APIC</name>
<protein>
    <recommendedName>
        <fullName evidence="7">Putative rRNA methyltransferase</fullName>
        <ecNumber evidence="7">2.1.1.-</ecNumber>
    </recommendedName>
    <alternativeName>
        <fullName evidence="7">2'-O-ribose RNA methyltransferase SPB1 homolog</fullName>
    </alternativeName>
</protein>
<dbReference type="PANTHER" id="PTHR10920">
    <property type="entry name" value="RIBOSOMAL RNA METHYLTRANSFERASE"/>
    <property type="match status" value="1"/>
</dbReference>
<feature type="binding site" evidence="7">
    <location>
        <position position="93"/>
    </location>
    <ligand>
        <name>S-adenosyl-L-methionine</name>
        <dbReference type="ChEBI" id="CHEBI:59789"/>
    </ligand>
</feature>
<keyword evidence="5 7" id="KW-0949">S-adenosyl-L-methionine</keyword>
<evidence type="ECO:0000256" key="1">
    <source>
        <dbReference type="ARBA" id="ARBA00022517"/>
    </source>
</evidence>
<feature type="binding site" evidence="7">
    <location>
        <position position="56"/>
    </location>
    <ligand>
        <name>S-adenosyl-L-methionine</name>
        <dbReference type="ChEBI" id="CHEBI:59789"/>
    </ligand>
</feature>
<dbReference type="Gene3D" id="3.40.50.150">
    <property type="entry name" value="Vaccinia Virus protein VP39"/>
    <property type="match status" value="1"/>
</dbReference>
<comment type="similarity">
    <text evidence="7">Belongs to the class I-like SAM-binding methyltransferase superfamily. RNA methyltransferase RlmE family. SPB1 subfamily.</text>
</comment>
<keyword evidence="3 7" id="KW-0489">Methyltransferase</keyword>
<evidence type="ECO:0000256" key="6">
    <source>
        <dbReference type="ARBA" id="ARBA00023242"/>
    </source>
</evidence>
<evidence type="ECO:0000256" key="4">
    <source>
        <dbReference type="ARBA" id="ARBA00022679"/>
    </source>
</evidence>
<feature type="compositionally biased region" description="Acidic residues" evidence="8">
    <location>
        <begin position="242"/>
        <end position="252"/>
    </location>
</feature>
<feature type="compositionally biased region" description="Acidic residues" evidence="8">
    <location>
        <begin position="422"/>
        <end position="439"/>
    </location>
</feature>
<feature type="region of interest" description="Disordered" evidence="8">
    <location>
        <begin position="611"/>
        <end position="669"/>
    </location>
</feature>
<dbReference type="InterPro" id="IPR002877">
    <property type="entry name" value="RNA_MeTrfase_FtsJ_dom"/>
</dbReference>
<dbReference type="GO" id="GO:0032259">
    <property type="term" value="P:methylation"/>
    <property type="evidence" value="ECO:0007669"/>
    <property type="project" value="UniProtKB-KW"/>
</dbReference>
<dbReference type="InterPro" id="IPR028589">
    <property type="entry name" value="SPB1-like"/>
</dbReference>